<dbReference type="PANTHER" id="PTHR21340:SF0">
    <property type="entry name" value="BIS(5'-NUCLEOSYL)-TETRAPHOSPHATASE [ASYMMETRICAL]"/>
    <property type="match status" value="1"/>
</dbReference>
<evidence type="ECO:0000313" key="4">
    <source>
        <dbReference type="EMBL" id="BBL03260.1"/>
    </source>
</evidence>
<dbReference type="PROSITE" id="PS00893">
    <property type="entry name" value="NUDIX_BOX"/>
    <property type="match status" value="1"/>
</dbReference>
<keyword evidence="5" id="KW-1185">Reference proteome</keyword>
<proteinExistence type="inferred from homology"/>
<dbReference type="InterPro" id="IPR020476">
    <property type="entry name" value="Nudix_hydrolase"/>
</dbReference>
<evidence type="ECO:0000256" key="2">
    <source>
        <dbReference type="RuleBase" id="RU003476"/>
    </source>
</evidence>
<sequence>MCRTIYFADKILLFSSRPVGEPYHEIPLEAGTTLPQAKILNFLETFNFVAVVTPDPDRCFAAFAAAFRLVEAAGGAVVNDRGERLMIYRNGRWDLPKGHWERGETIEACALREVREETGVAASIRRHLCDTLHCYQLRGEWEMKRTHWFEMAAAADATLRPQTEEGIDRVCWCTPDEVELHLQQTFPTIRRVFAKL</sequence>
<dbReference type="Pfam" id="PF00293">
    <property type="entry name" value="NUDIX"/>
    <property type="match status" value="1"/>
</dbReference>
<dbReference type="PROSITE" id="PS51462">
    <property type="entry name" value="NUDIX"/>
    <property type="match status" value="1"/>
</dbReference>
<evidence type="ECO:0000259" key="3">
    <source>
        <dbReference type="PROSITE" id="PS51462"/>
    </source>
</evidence>
<dbReference type="InterPro" id="IPR000086">
    <property type="entry name" value="NUDIX_hydrolase_dom"/>
</dbReference>
<dbReference type="InterPro" id="IPR020084">
    <property type="entry name" value="NUDIX_hydrolase_CS"/>
</dbReference>
<gene>
    <name evidence="4" type="ORF">A5CBH24_05730</name>
</gene>
<dbReference type="GO" id="GO:0004081">
    <property type="term" value="F:bis(5'-nucleosyl)-tetraphosphatase (asymmetrical) activity"/>
    <property type="evidence" value="ECO:0007669"/>
    <property type="project" value="TreeGrafter"/>
</dbReference>
<dbReference type="AlphaFoldDB" id="A0A4Y1WQ84"/>
<dbReference type="GO" id="GO:0006167">
    <property type="term" value="P:AMP biosynthetic process"/>
    <property type="evidence" value="ECO:0007669"/>
    <property type="project" value="TreeGrafter"/>
</dbReference>
<dbReference type="GeneID" id="78341290"/>
<organism evidence="4 5">
    <name type="scientific">Alistipes communis</name>
    <dbReference type="NCBI Taxonomy" id="2585118"/>
    <lineage>
        <taxon>Bacteria</taxon>
        <taxon>Pseudomonadati</taxon>
        <taxon>Bacteroidota</taxon>
        <taxon>Bacteroidia</taxon>
        <taxon>Bacteroidales</taxon>
        <taxon>Rikenellaceae</taxon>
        <taxon>Alistipes</taxon>
    </lineage>
</organism>
<dbReference type="RefSeq" id="WP_019131361.1">
    <property type="nucleotide sequence ID" value="NZ_AP019735.1"/>
</dbReference>
<dbReference type="CDD" id="cd03673">
    <property type="entry name" value="NUDIX_Ap6A_hydrolase"/>
    <property type="match status" value="1"/>
</dbReference>
<dbReference type="GO" id="GO:0006754">
    <property type="term" value="P:ATP biosynthetic process"/>
    <property type="evidence" value="ECO:0007669"/>
    <property type="project" value="TreeGrafter"/>
</dbReference>
<comment type="similarity">
    <text evidence="2">Belongs to the Nudix hydrolase family.</text>
</comment>
<dbReference type="InterPro" id="IPR015797">
    <property type="entry name" value="NUDIX_hydrolase-like_dom_sf"/>
</dbReference>
<name>A0A4Y1WQ84_9BACT</name>
<dbReference type="EMBL" id="AP019735">
    <property type="protein sequence ID" value="BBL03260.1"/>
    <property type="molecule type" value="Genomic_DNA"/>
</dbReference>
<dbReference type="KEGG" id="acou:A5CBH24_05730"/>
<dbReference type="OrthoDB" id="9816289at2"/>
<protein>
    <recommendedName>
        <fullName evidence="3">Nudix hydrolase domain-containing protein</fullName>
    </recommendedName>
</protein>
<accession>A0A4Y1WQ84</accession>
<evidence type="ECO:0000256" key="1">
    <source>
        <dbReference type="ARBA" id="ARBA00022801"/>
    </source>
</evidence>
<dbReference type="Gene3D" id="3.90.79.10">
    <property type="entry name" value="Nucleoside Triphosphate Pyrophosphohydrolase"/>
    <property type="match status" value="1"/>
</dbReference>
<dbReference type="PANTHER" id="PTHR21340">
    <property type="entry name" value="DIADENOSINE 5,5-P1,P4-TETRAPHOSPHATE PYROPHOSPHOHYDROLASE MUTT"/>
    <property type="match status" value="1"/>
</dbReference>
<feature type="domain" description="Nudix hydrolase" evidence="3">
    <location>
        <begin position="68"/>
        <end position="196"/>
    </location>
</feature>
<dbReference type="InterPro" id="IPR051325">
    <property type="entry name" value="Nudix_hydrolase_domain"/>
</dbReference>
<evidence type="ECO:0000313" key="5">
    <source>
        <dbReference type="Proteomes" id="UP000318946"/>
    </source>
</evidence>
<dbReference type="PRINTS" id="PR00502">
    <property type="entry name" value="NUDIXFAMILY"/>
</dbReference>
<dbReference type="SUPFAM" id="SSF55811">
    <property type="entry name" value="Nudix"/>
    <property type="match status" value="1"/>
</dbReference>
<keyword evidence="1 2" id="KW-0378">Hydrolase</keyword>
<reference evidence="5" key="1">
    <citation type="submission" date="2019-06" db="EMBL/GenBank/DDBJ databases">
        <title>Alistipes onderdonkii subsp. vulgaris subsp. nov., Alistipes dispar sp. nov. and Alistipes communis sp. nov., isolated from human faeces, and creation of Alistipes onderdonkii subsp. onderdonkii subsp. nov.</title>
        <authorList>
            <person name="Sakamoto M."/>
            <person name="Ikeyama N."/>
            <person name="Ogata Y."/>
            <person name="Suda W."/>
            <person name="Iino T."/>
            <person name="Hattori M."/>
            <person name="Ohkuma M."/>
        </authorList>
    </citation>
    <scope>NUCLEOTIDE SEQUENCE [LARGE SCALE GENOMIC DNA]</scope>
    <source>
        <strain evidence="5">5CBH24</strain>
    </source>
</reference>
<dbReference type="Proteomes" id="UP000318946">
    <property type="component" value="Chromosome"/>
</dbReference>